<evidence type="ECO:0000256" key="6">
    <source>
        <dbReference type="RuleBase" id="RU004168"/>
    </source>
</evidence>
<dbReference type="InterPro" id="IPR001792">
    <property type="entry name" value="Acylphosphatase-like_dom"/>
</dbReference>
<dbReference type="PRINTS" id="PR00112">
    <property type="entry name" value="ACYLPHPHTASE"/>
</dbReference>
<proteinExistence type="inferred from homology"/>
<feature type="domain" description="Acylphosphatase-like" evidence="7">
    <location>
        <begin position="3"/>
        <end position="91"/>
    </location>
</feature>
<feature type="active site" evidence="5">
    <location>
        <position position="18"/>
    </location>
</feature>
<comment type="similarity">
    <text evidence="1 6">Belongs to the acylphosphatase family.</text>
</comment>
<dbReference type="PROSITE" id="PS00150">
    <property type="entry name" value="ACYLPHOSPHATASE_1"/>
    <property type="match status" value="1"/>
</dbReference>
<evidence type="ECO:0000259" key="7">
    <source>
        <dbReference type="PROSITE" id="PS51160"/>
    </source>
</evidence>
<dbReference type="AlphaFoldDB" id="S0P1Q8"/>
<dbReference type="InterPro" id="IPR020456">
    <property type="entry name" value="Acylphosphatase"/>
</dbReference>
<dbReference type="eggNOG" id="COG1254">
    <property type="taxonomic scope" value="Bacteria"/>
</dbReference>
<comment type="catalytic activity">
    <reaction evidence="4 5">
        <text>an acyl phosphate + H2O = a carboxylate + phosphate + H(+)</text>
        <dbReference type="Rhea" id="RHEA:14965"/>
        <dbReference type="ChEBI" id="CHEBI:15377"/>
        <dbReference type="ChEBI" id="CHEBI:15378"/>
        <dbReference type="ChEBI" id="CHEBI:29067"/>
        <dbReference type="ChEBI" id="CHEBI:43474"/>
        <dbReference type="ChEBI" id="CHEBI:59918"/>
        <dbReference type="EC" id="3.6.1.7"/>
    </reaction>
</comment>
<comment type="caution">
    <text evidence="8">The sequence shown here is derived from an EMBL/GenBank/DDBJ whole genome shotgun (WGS) entry which is preliminary data.</text>
</comment>
<organism evidence="8 9">
    <name type="scientific">Enterococcus sulfureus ATCC 49903</name>
    <dbReference type="NCBI Taxonomy" id="1140003"/>
    <lineage>
        <taxon>Bacteria</taxon>
        <taxon>Bacillati</taxon>
        <taxon>Bacillota</taxon>
        <taxon>Bacilli</taxon>
        <taxon>Lactobacillales</taxon>
        <taxon>Enterococcaceae</taxon>
        <taxon>Enterococcus</taxon>
    </lineage>
</organism>
<dbReference type="PANTHER" id="PTHR47268:SF4">
    <property type="entry name" value="ACYLPHOSPHATASE"/>
    <property type="match status" value="1"/>
</dbReference>
<feature type="active site" evidence="5">
    <location>
        <position position="36"/>
    </location>
</feature>
<dbReference type="OrthoDB" id="9808093at2"/>
<evidence type="ECO:0000256" key="5">
    <source>
        <dbReference type="PROSITE-ProRule" id="PRU00520"/>
    </source>
</evidence>
<keyword evidence="5" id="KW-0378">Hydrolase</keyword>
<evidence type="ECO:0000256" key="2">
    <source>
        <dbReference type="ARBA" id="ARBA00012150"/>
    </source>
</evidence>
<reference evidence="8 9" key="1">
    <citation type="submission" date="2013-03" db="EMBL/GenBank/DDBJ databases">
        <title>The Genome Sequence of Enterococcus sulfureus ATCC_49903 (PacBio/Illumina hybrid assembly).</title>
        <authorList>
            <consortium name="The Broad Institute Genomics Platform"/>
            <consortium name="The Broad Institute Genome Sequencing Center for Infectious Disease"/>
            <person name="Earl A."/>
            <person name="Russ C."/>
            <person name="Gilmore M."/>
            <person name="Surin D."/>
            <person name="Walker B."/>
            <person name="Young S."/>
            <person name="Zeng Q."/>
            <person name="Gargeya S."/>
            <person name="Fitzgerald M."/>
            <person name="Haas B."/>
            <person name="Abouelleil A."/>
            <person name="Allen A.W."/>
            <person name="Alvarado L."/>
            <person name="Arachchi H.M."/>
            <person name="Berlin A.M."/>
            <person name="Chapman S.B."/>
            <person name="Gainer-Dewar J."/>
            <person name="Goldberg J."/>
            <person name="Griggs A."/>
            <person name="Gujja S."/>
            <person name="Hansen M."/>
            <person name="Howarth C."/>
            <person name="Imamovic A."/>
            <person name="Ireland A."/>
            <person name="Larimer J."/>
            <person name="McCowan C."/>
            <person name="Murphy C."/>
            <person name="Pearson M."/>
            <person name="Poon T.W."/>
            <person name="Priest M."/>
            <person name="Roberts A."/>
            <person name="Saif S."/>
            <person name="Shea T."/>
            <person name="Sisk P."/>
            <person name="Sykes S."/>
            <person name="Wortman J."/>
            <person name="Nusbaum C."/>
            <person name="Birren B."/>
        </authorList>
    </citation>
    <scope>NUCLEOTIDE SEQUENCE [LARGE SCALE GENOMIC DNA]</scope>
    <source>
        <strain evidence="8 9">ATCC 49903</strain>
    </source>
</reference>
<dbReference type="STRING" id="1140003.OMY_00841"/>
<dbReference type="EC" id="3.6.1.7" evidence="2 5"/>
<dbReference type="SUPFAM" id="SSF54975">
    <property type="entry name" value="Acylphosphatase/BLUF domain-like"/>
    <property type="match status" value="1"/>
</dbReference>
<dbReference type="InterPro" id="IPR017968">
    <property type="entry name" value="Acylphosphatase_CS"/>
</dbReference>
<dbReference type="PROSITE" id="PS51160">
    <property type="entry name" value="ACYLPHOSPHATASE_3"/>
    <property type="match status" value="1"/>
</dbReference>
<name>S0P1Q8_9ENTE</name>
<evidence type="ECO:0000313" key="9">
    <source>
        <dbReference type="Proteomes" id="UP000015961"/>
    </source>
</evidence>
<dbReference type="GO" id="GO:0003998">
    <property type="term" value="F:acylphosphatase activity"/>
    <property type="evidence" value="ECO:0007669"/>
    <property type="project" value="UniProtKB-EC"/>
</dbReference>
<dbReference type="PATRIC" id="fig|1140003.3.peg.798"/>
<dbReference type="Gene3D" id="3.30.70.100">
    <property type="match status" value="1"/>
</dbReference>
<dbReference type="Proteomes" id="UP000015961">
    <property type="component" value="Unassembled WGS sequence"/>
</dbReference>
<gene>
    <name evidence="8" type="ORF">I573_01837</name>
</gene>
<evidence type="ECO:0000256" key="3">
    <source>
        <dbReference type="ARBA" id="ARBA00015991"/>
    </source>
</evidence>
<dbReference type="PANTHER" id="PTHR47268">
    <property type="entry name" value="ACYLPHOSPHATASE"/>
    <property type="match status" value="1"/>
</dbReference>
<keyword evidence="9" id="KW-1185">Reference proteome</keyword>
<evidence type="ECO:0000256" key="4">
    <source>
        <dbReference type="ARBA" id="ARBA00047645"/>
    </source>
</evidence>
<dbReference type="EMBL" id="ASWO01000005">
    <property type="protein sequence ID" value="EOT84110.1"/>
    <property type="molecule type" value="Genomic_DNA"/>
</dbReference>
<accession>S0P1Q8</accession>
<evidence type="ECO:0000256" key="1">
    <source>
        <dbReference type="ARBA" id="ARBA00005614"/>
    </source>
</evidence>
<protein>
    <recommendedName>
        <fullName evidence="3 5">acylphosphatase</fullName>
        <ecNumber evidence="2 5">3.6.1.7</ecNumber>
    </recommendedName>
</protein>
<sequence>MRTVNIRVSGRVQGVGFRYLTKLAADEKQITGSVKNEENGDVTIVAQGPESTIAFFIQTVKSSPSPMGKVKKMVVHELPNEPHYTSFEVLY</sequence>
<dbReference type="Pfam" id="PF00708">
    <property type="entry name" value="Acylphosphatase"/>
    <property type="match status" value="1"/>
</dbReference>
<dbReference type="InterPro" id="IPR036046">
    <property type="entry name" value="Acylphosphatase-like_dom_sf"/>
</dbReference>
<dbReference type="RefSeq" id="WP_016185295.1">
    <property type="nucleotide sequence ID" value="NZ_ASWO01000005.1"/>
</dbReference>
<evidence type="ECO:0000313" key="8">
    <source>
        <dbReference type="EMBL" id="EOT84110.1"/>
    </source>
</evidence>